<name>A0A1F7IIV7_9BACT</name>
<feature type="region of interest" description="Disordered" evidence="2">
    <location>
        <begin position="288"/>
        <end position="307"/>
    </location>
</feature>
<protein>
    <recommendedName>
        <fullName evidence="5">DUF676 domain-containing protein</fullName>
    </recommendedName>
</protein>
<feature type="coiled-coil region" evidence="1">
    <location>
        <begin position="813"/>
        <end position="864"/>
    </location>
</feature>
<dbReference type="SUPFAM" id="SSF53474">
    <property type="entry name" value="alpha/beta-Hydrolases"/>
    <property type="match status" value="1"/>
</dbReference>
<reference evidence="3 4" key="1">
    <citation type="journal article" date="2016" name="Nat. Commun.">
        <title>Thousands of microbial genomes shed light on interconnected biogeochemical processes in an aquifer system.</title>
        <authorList>
            <person name="Anantharaman K."/>
            <person name="Brown C.T."/>
            <person name="Hug L.A."/>
            <person name="Sharon I."/>
            <person name="Castelle C.J."/>
            <person name="Probst A.J."/>
            <person name="Thomas B.C."/>
            <person name="Singh A."/>
            <person name="Wilkins M.J."/>
            <person name="Karaoz U."/>
            <person name="Brodie E.L."/>
            <person name="Williams K.H."/>
            <person name="Hubbard S.S."/>
            <person name="Banfield J.F."/>
        </authorList>
    </citation>
    <scope>NUCLEOTIDE SEQUENCE [LARGE SCALE GENOMIC DNA]</scope>
</reference>
<dbReference type="Gene3D" id="3.40.50.1820">
    <property type="entry name" value="alpha/beta hydrolase"/>
    <property type="match status" value="1"/>
</dbReference>
<dbReference type="Gene3D" id="2.115.10.20">
    <property type="entry name" value="Glycosyl hydrolase domain, family 43"/>
    <property type="match status" value="1"/>
</dbReference>
<proteinExistence type="predicted"/>
<dbReference type="PANTHER" id="PTHR11440">
    <property type="entry name" value="LECITHIN-CHOLESTEROL ACYLTRANSFERASE-RELATED"/>
    <property type="match status" value="1"/>
</dbReference>
<evidence type="ECO:0000313" key="4">
    <source>
        <dbReference type="Proteomes" id="UP000178040"/>
    </source>
</evidence>
<evidence type="ECO:0000256" key="1">
    <source>
        <dbReference type="SAM" id="Coils"/>
    </source>
</evidence>
<dbReference type="AlphaFoldDB" id="A0A1F7IIV7"/>
<evidence type="ECO:0000256" key="2">
    <source>
        <dbReference type="SAM" id="MobiDB-lite"/>
    </source>
</evidence>
<dbReference type="EMBL" id="MGAI01000057">
    <property type="protein sequence ID" value="OGK43298.1"/>
    <property type="molecule type" value="Genomic_DNA"/>
</dbReference>
<organism evidence="3 4">
    <name type="scientific">Candidatus Roizmanbacteria bacterium RIFCSPLOWO2_01_FULL_37_16</name>
    <dbReference type="NCBI Taxonomy" id="1802058"/>
    <lineage>
        <taxon>Bacteria</taxon>
        <taxon>Candidatus Roizmaniibacteriota</taxon>
    </lineage>
</organism>
<gene>
    <name evidence="3" type="ORF">A3B40_02290</name>
</gene>
<dbReference type="InterPro" id="IPR023296">
    <property type="entry name" value="Glyco_hydro_beta-prop_sf"/>
</dbReference>
<dbReference type="SUPFAM" id="SSF75005">
    <property type="entry name" value="Arabinanase/levansucrase/invertase"/>
    <property type="match status" value="2"/>
</dbReference>
<dbReference type="Pfam" id="PF02450">
    <property type="entry name" value="LCAT"/>
    <property type="match status" value="1"/>
</dbReference>
<dbReference type="InterPro" id="IPR003386">
    <property type="entry name" value="LACT/PDAT_acylTrfase"/>
</dbReference>
<keyword evidence="1" id="KW-0175">Coiled coil</keyword>
<dbReference type="InterPro" id="IPR029058">
    <property type="entry name" value="AB_hydrolase_fold"/>
</dbReference>
<dbReference type="GO" id="GO:0006629">
    <property type="term" value="P:lipid metabolic process"/>
    <property type="evidence" value="ECO:0007669"/>
    <property type="project" value="InterPro"/>
</dbReference>
<evidence type="ECO:0000313" key="3">
    <source>
        <dbReference type="EMBL" id="OGK43298.1"/>
    </source>
</evidence>
<feature type="compositionally biased region" description="Low complexity" evidence="2">
    <location>
        <begin position="288"/>
        <end position="299"/>
    </location>
</feature>
<evidence type="ECO:0008006" key="5">
    <source>
        <dbReference type="Google" id="ProtNLM"/>
    </source>
</evidence>
<dbReference type="GO" id="GO:0008374">
    <property type="term" value="F:O-acyltransferase activity"/>
    <property type="evidence" value="ECO:0007669"/>
    <property type="project" value="InterPro"/>
</dbReference>
<dbReference type="Proteomes" id="UP000178040">
    <property type="component" value="Unassembled WGS sequence"/>
</dbReference>
<comment type="caution">
    <text evidence="3">The sequence shown here is derived from an EMBL/GenBank/DDBJ whole genome shotgun (WGS) entry which is preliminary data.</text>
</comment>
<accession>A0A1F7IIV7</accession>
<sequence length="888" mass="100838">MFRKILFLLFFFIILIFVSPTHAFAPFIKSLNNPLPLTNNFPNWNEAAQYQPSVIFDNGIFKMWYASATGSQYKIVYATSNDGINWIRQNLLDVYPSFDNHDPAILKTQSGYTLFFVATTNVGSQNFKIYSIDSSDGVNFDPNSRQLVLQPSGSLESSAVSSPSVIYENGSYYLFYLCWGSQGFRICMATSSDGNTWQRCSNNPITSEVSDGPHILTKDGKYYLFFQSPLGVRQAESSNNLSCSMTWLNLQTVLPEPILGPSVFDKQDMLYLYYSGFYQDGIKLSLATSNNQPTSTPTPSLTPTPNPRKRKIIIVHGHMASWNKEAMLHNKKVSQNEWKLLPFVKEYNGLIHTLENLGYVKNQDFFIFAYDWRKNLEKITEDLKNFRINHNLANTQIDLVGHSLGGLVSRIYIQKYETDLVDKIVTAGSPHLGTAKTYKLVEAGELDKDNTVIWLMQKLILQINRSGFQTDRQTANSVIPVAKDLFPIYDFLLDKQENSIPLQYMKIKNDTLLNYSSGFPQLFPQLSTLAGDKGNNTLFGYKVIPRTFLDILLGNYPDGRPIEKRNSLGDNVISLNSALAGNDQVTLSLDHGEIIYKNQSISTILDKLTIPYSQSQIREGASTKISPALIFALLSPAIMEVNFLGQRYEEQDGLIFIENAPAGDYELKVRGKYPGGQYTVIVGQIADNDDRWFEIDGEINKIFPMLQTDSYTIAFDPENLQDFPVNQKNLPLLFRLLIKRLTNLKKDCGSSIETILKKIFSYLRSPLLQSHSDIFNLRKRASLICKNKLYSALTQFENLYEKASIQERYLPKRQDLEKKLSSSQNQYKELETYLISQQSKGVNVLSKAVSLSQMQEKLQKAEEELSKNNLPLAEILLYSAERLGKEIR</sequence>